<sequence length="279" mass="33010">MKVPMVSKDEKLSLSKQCDLLNINRSRIYYTPRTKSKEDLMIMRLIDALYQENPCMGSRRMSKEISKTHGIKLGRLRARRLMREMCISAIYPKKNLSVPDSEHKIYPYLLRNLRIERPNHVWSTDITYIPLSGGFVYLTAVIDWYSRKVLTWKLSNTMDVGFCKSVVVEAIAKYGTPEIFNTDQGSQYTSKEFTDLLKDHEIKISMDGKGRALDNVFVERLWRSVKQEDVYLKDYRDIRDTKRHLTNYFEYYNNRRRHQSLDDEFPEDIYYGKVKLIAA</sequence>
<dbReference type="InterPro" id="IPR012337">
    <property type="entry name" value="RNaseH-like_sf"/>
</dbReference>
<dbReference type="OrthoDB" id="9787243at2"/>
<dbReference type="SUPFAM" id="SSF53098">
    <property type="entry name" value="Ribonuclease H-like"/>
    <property type="match status" value="1"/>
</dbReference>
<dbReference type="GO" id="GO:0003676">
    <property type="term" value="F:nucleic acid binding"/>
    <property type="evidence" value="ECO:0007669"/>
    <property type="project" value="InterPro"/>
</dbReference>
<evidence type="ECO:0000313" key="2">
    <source>
        <dbReference type="EMBL" id="QEN06423.1"/>
    </source>
</evidence>
<dbReference type="KEGG" id="sper:EW093_17075"/>
<proteinExistence type="predicted"/>
<dbReference type="InterPro" id="IPR036397">
    <property type="entry name" value="RNaseH_sf"/>
</dbReference>
<reference evidence="2 3" key="2">
    <citation type="submission" date="2019-09" db="EMBL/GenBank/DDBJ databases">
        <title>Complete Genome Sequence and Methylome Analysis of free living Spirochaetas.</title>
        <authorList>
            <person name="Leshcheva N."/>
            <person name="Mikheeva N."/>
        </authorList>
    </citation>
    <scope>NUCLEOTIDE SEQUENCE [LARGE SCALE GENOMIC DNA]</scope>
    <source>
        <strain evidence="2 3">P</strain>
        <plasmid evidence="3">pspe</plasmid>
    </source>
</reference>
<dbReference type="EMBL" id="CP035808">
    <property type="protein sequence ID" value="QEN06423.1"/>
    <property type="molecule type" value="Genomic_DNA"/>
</dbReference>
<dbReference type="InterPro" id="IPR025948">
    <property type="entry name" value="HTH-like_dom"/>
</dbReference>
<geneLocation type="plasmid" evidence="3">
    <name>pspe</name>
</geneLocation>
<keyword evidence="3" id="KW-1185">Reference proteome</keyword>
<feature type="domain" description="Integrase catalytic" evidence="1">
    <location>
        <begin position="114"/>
        <end position="274"/>
    </location>
</feature>
<dbReference type="Proteomes" id="UP000323824">
    <property type="component" value="Plasmid pSpe"/>
</dbReference>
<dbReference type="GO" id="GO:0015074">
    <property type="term" value="P:DNA integration"/>
    <property type="evidence" value="ECO:0007669"/>
    <property type="project" value="InterPro"/>
</dbReference>
<dbReference type="NCBIfam" id="NF033516">
    <property type="entry name" value="transpos_IS3"/>
    <property type="match status" value="1"/>
</dbReference>
<dbReference type="InterPro" id="IPR001584">
    <property type="entry name" value="Integrase_cat-core"/>
</dbReference>
<dbReference type="Pfam" id="PF00665">
    <property type="entry name" value="rve"/>
    <property type="match status" value="1"/>
</dbReference>
<accession>A0A5C1QED3</accession>
<dbReference type="InterPro" id="IPR048020">
    <property type="entry name" value="Transpos_IS3"/>
</dbReference>
<organism evidence="2 3">
    <name type="scientific">Thiospirochaeta perfilievii</name>
    <dbReference type="NCBI Taxonomy" id="252967"/>
    <lineage>
        <taxon>Bacteria</taxon>
        <taxon>Pseudomonadati</taxon>
        <taxon>Spirochaetota</taxon>
        <taxon>Spirochaetia</taxon>
        <taxon>Spirochaetales</taxon>
        <taxon>Spirochaetaceae</taxon>
        <taxon>Thiospirochaeta</taxon>
    </lineage>
</organism>
<dbReference type="PANTHER" id="PTHR46889">
    <property type="entry name" value="TRANSPOSASE INSF FOR INSERTION SEQUENCE IS3B-RELATED"/>
    <property type="match status" value="1"/>
</dbReference>
<dbReference type="InterPro" id="IPR050900">
    <property type="entry name" value="Transposase_IS3/IS150/IS904"/>
</dbReference>
<dbReference type="PANTHER" id="PTHR46889:SF4">
    <property type="entry name" value="TRANSPOSASE INSO FOR INSERTION SEQUENCE ELEMENT IS911B-RELATED"/>
    <property type="match status" value="1"/>
</dbReference>
<gene>
    <name evidence="2" type="ORF">EW093_17075</name>
</gene>
<keyword evidence="2" id="KW-0614">Plasmid</keyword>
<evidence type="ECO:0000259" key="1">
    <source>
        <dbReference type="PROSITE" id="PS50994"/>
    </source>
</evidence>
<dbReference type="Gene3D" id="3.30.420.10">
    <property type="entry name" value="Ribonuclease H-like superfamily/Ribonuclease H"/>
    <property type="match status" value="1"/>
</dbReference>
<protein>
    <submittedName>
        <fullName evidence="2">IS3 family transposase</fullName>
    </submittedName>
</protein>
<name>A0A5C1QED3_9SPIO</name>
<dbReference type="Pfam" id="PF13276">
    <property type="entry name" value="HTH_21"/>
    <property type="match status" value="1"/>
</dbReference>
<dbReference type="PROSITE" id="PS50994">
    <property type="entry name" value="INTEGRASE"/>
    <property type="match status" value="1"/>
</dbReference>
<dbReference type="AlphaFoldDB" id="A0A5C1QED3"/>
<evidence type="ECO:0000313" key="3">
    <source>
        <dbReference type="Proteomes" id="UP000323824"/>
    </source>
</evidence>
<reference evidence="2 3" key="1">
    <citation type="submission" date="2019-02" db="EMBL/GenBank/DDBJ databases">
        <authorList>
            <person name="Fomenkov A."/>
            <person name="Dubinina G."/>
            <person name="Grabovich M."/>
            <person name="Vincze T."/>
            <person name="Roberts R.J."/>
        </authorList>
    </citation>
    <scope>NUCLEOTIDE SEQUENCE [LARGE SCALE GENOMIC DNA]</scope>
    <source>
        <strain evidence="2 3">P</strain>
        <plasmid evidence="3">pspe</plasmid>
    </source>
</reference>